<evidence type="ECO:0000256" key="8">
    <source>
        <dbReference type="ARBA" id="ARBA00023210"/>
    </source>
</evidence>
<dbReference type="AlphaFoldDB" id="H3KBL6"/>
<protein>
    <recommendedName>
        <fullName evidence="10">Probable GTP-binding protein EngB</fullName>
    </recommendedName>
</protein>
<feature type="compositionally biased region" description="Low complexity" evidence="11">
    <location>
        <begin position="215"/>
        <end position="228"/>
    </location>
</feature>
<dbReference type="SUPFAM" id="SSF52540">
    <property type="entry name" value="P-loop containing nucleoside triphosphate hydrolases"/>
    <property type="match status" value="1"/>
</dbReference>
<keyword evidence="14" id="KW-1185">Reference proteome</keyword>
<dbReference type="CDD" id="cd01876">
    <property type="entry name" value="YihA_EngB"/>
    <property type="match status" value="1"/>
</dbReference>
<keyword evidence="7 10" id="KW-0342">GTP-binding</keyword>
<dbReference type="RefSeq" id="WP_008540455.1">
    <property type="nucleotide sequence ID" value="NZ_JH604847.1"/>
</dbReference>
<dbReference type="STRING" id="762967.HMPREF9440_00112"/>
<dbReference type="InterPro" id="IPR006073">
    <property type="entry name" value="GTP-bd"/>
</dbReference>
<comment type="function">
    <text evidence="10">Necessary for normal cell division and for the maintenance of normal septation.</text>
</comment>
<dbReference type="EMBL" id="AFBQ01000013">
    <property type="protein sequence ID" value="EHY32502.1"/>
    <property type="molecule type" value="Genomic_DNA"/>
</dbReference>
<dbReference type="PROSITE" id="PS51706">
    <property type="entry name" value="G_ENGB"/>
    <property type="match status" value="1"/>
</dbReference>
<dbReference type="Gene3D" id="3.40.50.300">
    <property type="entry name" value="P-loop containing nucleotide triphosphate hydrolases"/>
    <property type="match status" value="1"/>
</dbReference>
<evidence type="ECO:0000256" key="1">
    <source>
        <dbReference type="ARBA" id="ARBA00001946"/>
    </source>
</evidence>
<keyword evidence="5 10" id="KW-0547">Nucleotide-binding</keyword>
<dbReference type="InterPro" id="IPR030393">
    <property type="entry name" value="G_ENGB_dom"/>
</dbReference>
<keyword evidence="3 10" id="KW-0132">Cell division</keyword>
<dbReference type="GO" id="GO:0000917">
    <property type="term" value="P:division septum assembly"/>
    <property type="evidence" value="ECO:0007669"/>
    <property type="project" value="UniProtKB-KW"/>
</dbReference>
<dbReference type="HAMAP" id="MF_00321">
    <property type="entry name" value="GTPase_EngB"/>
    <property type="match status" value="1"/>
</dbReference>
<feature type="region of interest" description="Disordered" evidence="11">
    <location>
        <begin position="209"/>
        <end position="228"/>
    </location>
</feature>
<dbReference type="OrthoDB" id="9804921at2"/>
<dbReference type="PATRIC" id="fig|762967.3.peg.99"/>
<evidence type="ECO:0000313" key="14">
    <source>
        <dbReference type="Proteomes" id="UP000004956"/>
    </source>
</evidence>
<organism evidence="13 14">
    <name type="scientific">Sutterella parvirubra YIT 11816</name>
    <dbReference type="NCBI Taxonomy" id="762967"/>
    <lineage>
        <taxon>Bacteria</taxon>
        <taxon>Pseudomonadati</taxon>
        <taxon>Pseudomonadota</taxon>
        <taxon>Betaproteobacteria</taxon>
        <taxon>Burkholderiales</taxon>
        <taxon>Sutterellaceae</taxon>
        <taxon>Sutterella</taxon>
    </lineage>
</organism>
<dbReference type="HOGENOM" id="CLU_033732_1_1_4"/>
<dbReference type="PANTHER" id="PTHR11649:SF13">
    <property type="entry name" value="ENGB-TYPE G DOMAIN-CONTAINING PROTEIN"/>
    <property type="match status" value="1"/>
</dbReference>
<keyword evidence="9 10" id="KW-0131">Cell cycle</keyword>
<proteinExistence type="inferred from homology"/>
<comment type="caution">
    <text evidence="13">The sequence shown here is derived from an EMBL/GenBank/DDBJ whole genome shotgun (WGS) entry which is preliminary data.</text>
</comment>
<keyword evidence="4" id="KW-0479">Metal-binding</keyword>
<comment type="cofactor">
    <cofactor evidence="1">
        <name>Mg(2+)</name>
        <dbReference type="ChEBI" id="CHEBI:18420"/>
    </cofactor>
</comment>
<gene>
    <name evidence="10" type="primary">engB</name>
    <name evidence="13" type="ORF">HMPREF9440_00112</name>
</gene>
<feature type="domain" description="EngB-type G" evidence="12">
    <location>
        <begin position="24"/>
        <end position="210"/>
    </location>
</feature>
<evidence type="ECO:0000256" key="4">
    <source>
        <dbReference type="ARBA" id="ARBA00022723"/>
    </source>
</evidence>
<dbReference type="GO" id="GO:0046872">
    <property type="term" value="F:metal ion binding"/>
    <property type="evidence" value="ECO:0007669"/>
    <property type="project" value="UniProtKB-KW"/>
</dbReference>
<evidence type="ECO:0000256" key="9">
    <source>
        <dbReference type="ARBA" id="ARBA00023306"/>
    </source>
</evidence>
<evidence type="ECO:0000256" key="6">
    <source>
        <dbReference type="ARBA" id="ARBA00022842"/>
    </source>
</evidence>
<evidence type="ECO:0000256" key="11">
    <source>
        <dbReference type="SAM" id="MobiDB-lite"/>
    </source>
</evidence>
<sequence length="228" mass="25499">MSIFDTAEFVISAAKLSGLPRGEGIPEIAFAGRSNAGKSTTINVLTRKTRLAFASKTPGRTQLINFFRLTRRKDEATRERETVGMLVDLPGYGFAKASEETRGTWSTLVGGYIAERENLAGLVIVMDARRPFMPTDEWLIEFMRARPEVRMHWLLNKADQLKTMQKRETLRAAKARAASIGPHVTVQLFSGLKKEGTTELMAVLESWMGLREPEQQTTTDPQGPQQEN</sequence>
<evidence type="ECO:0000256" key="7">
    <source>
        <dbReference type="ARBA" id="ARBA00023134"/>
    </source>
</evidence>
<evidence type="ECO:0000256" key="2">
    <source>
        <dbReference type="ARBA" id="ARBA00009638"/>
    </source>
</evidence>
<dbReference type="Pfam" id="PF01926">
    <property type="entry name" value="MMR_HSR1"/>
    <property type="match status" value="1"/>
</dbReference>
<keyword evidence="6" id="KW-0460">Magnesium</keyword>
<evidence type="ECO:0000256" key="3">
    <source>
        <dbReference type="ARBA" id="ARBA00022618"/>
    </source>
</evidence>
<comment type="similarity">
    <text evidence="2 10">Belongs to the TRAFAC class TrmE-Era-EngA-EngB-Septin-like GTPase superfamily. EngB GTPase family.</text>
</comment>
<evidence type="ECO:0000313" key="13">
    <source>
        <dbReference type="EMBL" id="EHY32502.1"/>
    </source>
</evidence>
<evidence type="ECO:0000256" key="10">
    <source>
        <dbReference type="HAMAP-Rule" id="MF_00321"/>
    </source>
</evidence>
<name>H3KBL6_9BURK</name>
<dbReference type="InterPro" id="IPR027417">
    <property type="entry name" value="P-loop_NTPase"/>
</dbReference>
<dbReference type="GO" id="GO:0005829">
    <property type="term" value="C:cytosol"/>
    <property type="evidence" value="ECO:0007669"/>
    <property type="project" value="TreeGrafter"/>
</dbReference>
<evidence type="ECO:0000259" key="12">
    <source>
        <dbReference type="PROSITE" id="PS51706"/>
    </source>
</evidence>
<dbReference type="Proteomes" id="UP000004956">
    <property type="component" value="Unassembled WGS sequence"/>
</dbReference>
<reference evidence="13 14" key="1">
    <citation type="submission" date="2011-11" db="EMBL/GenBank/DDBJ databases">
        <authorList>
            <person name="Weinstock G."/>
            <person name="Sodergren E."/>
            <person name="Clifton S."/>
            <person name="Fulton L."/>
            <person name="Fulton B."/>
            <person name="Courtney L."/>
            <person name="Fronick C."/>
            <person name="Harrison M."/>
            <person name="Strong C."/>
            <person name="Farmer C."/>
            <person name="Delahaunty K."/>
            <person name="Markovic C."/>
            <person name="Hall O."/>
            <person name="Minx P."/>
            <person name="Tomlinson C."/>
            <person name="Mitreva M."/>
            <person name="Hou S."/>
            <person name="Chen J."/>
            <person name="Wollam A."/>
            <person name="Pepin K.H."/>
            <person name="Johnson M."/>
            <person name="Bhonagiri V."/>
            <person name="Zhang X."/>
            <person name="Suruliraj S."/>
            <person name="Warren W."/>
            <person name="Chinwalla A."/>
            <person name="Mardis E.R."/>
            <person name="Wilson R.K."/>
        </authorList>
    </citation>
    <scope>NUCLEOTIDE SEQUENCE [LARGE SCALE GENOMIC DNA]</scope>
    <source>
        <strain evidence="13 14">YIT 11816</strain>
    </source>
</reference>
<dbReference type="PANTHER" id="PTHR11649">
    <property type="entry name" value="MSS1/TRME-RELATED GTP-BINDING PROTEIN"/>
    <property type="match status" value="1"/>
</dbReference>
<dbReference type="InterPro" id="IPR019987">
    <property type="entry name" value="GTP-bd_ribosome_bio_YsxC"/>
</dbReference>
<evidence type="ECO:0000256" key="5">
    <source>
        <dbReference type="ARBA" id="ARBA00022741"/>
    </source>
</evidence>
<dbReference type="GO" id="GO:0005525">
    <property type="term" value="F:GTP binding"/>
    <property type="evidence" value="ECO:0007669"/>
    <property type="project" value="UniProtKB-UniRule"/>
</dbReference>
<dbReference type="NCBIfam" id="TIGR03598">
    <property type="entry name" value="GTPase_YsxC"/>
    <property type="match status" value="1"/>
</dbReference>
<accession>H3KBL6</accession>
<keyword evidence="8 10" id="KW-0717">Septation</keyword>